<evidence type="ECO:0000313" key="4">
    <source>
        <dbReference type="Proteomes" id="UP001596435"/>
    </source>
</evidence>
<dbReference type="Gene3D" id="3.30.565.10">
    <property type="entry name" value="Histidine kinase-like ATPase, C-terminal domain"/>
    <property type="match status" value="1"/>
</dbReference>
<dbReference type="PANTHER" id="PTHR35526">
    <property type="entry name" value="ANTI-SIGMA-F FACTOR RSBW-RELATED"/>
    <property type="match status" value="1"/>
</dbReference>
<dbReference type="RefSeq" id="WP_345705046.1">
    <property type="nucleotide sequence ID" value="NZ_BAABKV010000001.1"/>
</dbReference>
<keyword evidence="4" id="KW-1185">Reference proteome</keyword>
<dbReference type="InterPro" id="IPR036890">
    <property type="entry name" value="HATPase_C_sf"/>
</dbReference>
<dbReference type="GO" id="GO:0005524">
    <property type="term" value="F:ATP binding"/>
    <property type="evidence" value="ECO:0007669"/>
    <property type="project" value="UniProtKB-KW"/>
</dbReference>
<evidence type="ECO:0000313" key="3">
    <source>
        <dbReference type="EMBL" id="MFC7185263.1"/>
    </source>
</evidence>
<dbReference type="SUPFAM" id="SSF55874">
    <property type="entry name" value="ATPase domain of HSP90 chaperone/DNA topoisomerase II/histidine kinase"/>
    <property type="match status" value="1"/>
</dbReference>
<reference evidence="4" key="1">
    <citation type="journal article" date="2019" name="Int. J. Syst. Evol. Microbiol.">
        <title>The Global Catalogue of Microorganisms (GCM) 10K type strain sequencing project: providing services to taxonomists for standard genome sequencing and annotation.</title>
        <authorList>
            <consortium name="The Broad Institute Genomics Platform"/>
            <consortium name="The Broad Institute Genome Sequencing Center for Infectious Disease"/>
            <person name="Wu L."/>
            <person name="Ma J."/>
        </authorList>
    </citation>
    <scope>NUCLEOTIDE SEQUENCE [LARGE SCALE GENOMIC DNA]</scope>
    <source>
        <strain evidence="4">CGMCC 1.12859</strain>
    </source>
</reference>
<keyword evidence="1" id="KW-0808">Transferase</keyword>
<dbReference type="EMBL" id="JBHTAJ010000171">
    <property type="protein sequence ID" value="MFC7185263.1"/>
    <property type="molecule type" value="Genomic_DNA"/>
</dbReference>
<sequence>MDDGPPQVRRLLLRETVGSVSRCRAFARDVLQDWGWLGSADPAVAAAAEDVLLMVAELAANAAMHADGARELVLLRSSDALRVELLDGNPEPPALRTDRRPGHPGGYGLLVVERLARSWGSRPLPGGKAVWVEVAPR</sequence>
<dbReference type="InterPro" id="IPR003594">
    <property type="entry name" value="HATPase_dom"/>
</dbReference>
<evidence type="ECO:0000259" key="2">
    <source>
        <dbReference type="Pfam" id="PF13581"/>
    </source>
</evidence>
<dbReference type="Proteomes" id="UP001596435">
    <property type="component" value="Unassembled WGS sequence"/>
</dbReference>
<dbReference type="PANTHER" id="PTHR35526:SF3">
    <property type="entry name" value="ANTI-SIGMA-F FACTOR RSBW"/>
    <property type="match status" value="1"/>
</dbReference>
<keyword evidence="1" id="KW-0723">Serine/threonine-protein kinase</keyword>
<keyword evidence="3" id="KW-0547">Nucleotide-binding</keyword>
<keyword evidence="3" id="KW-0067">ATP-binding</keyword>
<keyword evidence="1" id="KW-0418">Kinase</keyword>
<dbReference type="CDD" id="cd16936">
    <property type="entry name" value="HATPase_RsbW-like"/>
    <property type="match status" value="1"/>
</dbReference>
<evidence type="ECO:0000256" key="1">
    <source>
        <dbReference type="ARBA" id="ARBA00022527"/>
    </source>
</evidence>
<name>A0ABW2G9W7_9ACTN</name>
<proteinExistence type="predicted"/>
<gene>
    <name evidence="3" type="ORF">ACFQMG_37565</name>
</gene>
<comment type="caution">
    <text evidence="3">The sequence shown here is derived from an EMBL/GenBank/DDBJ whole genome shotgun (WGS) entry which is preliminary data.</text>
</comment>
<dbReference type="Pfam" id="PF13581">
    <property type="entry name" value="HATPase_c_2"/>
    <property type="match status" value="1"/>
</dbReference>
<accession>A0ABW2G9W7</accession>
<organism evidence="3 4">
    <name type="scientific">Kitasatospora paranensis</name>
    <dbReference type="NCBI Taxonomy" id="258053"/>
    <lineage>
        <taxon>Bacteria</taxon>
        <taxon>Bacillati</taxon>
        <taxon>Actinomycetota</taxon>
        <taxon>Actinomycetes</taxon>
        <taxon>Kitasatosporales</taxon>
        <taxon>Streptomycetaceae</taxon>
        <taxon>Kitasatospora</taxon>
    </lineage>
</organism>
<feature type="domain" description="Histidine kinase/HSP90-like ATPase" evidence="2">
    <location>
        <begin position="21"/>
        <end position="132"/>
    </location>
</feature>
<dbReference type="InterPro" id="IPR050267">
    <property type="entry name" value="Anti-sigma-factor_SerPK"/>
</dbReference>
<protein>
    <submittedName>
        <fullName evidence="3">ATP-binding protein</fullName>
    </submittedName>
</protein>